<comment type="caution">
    <text evidence="1">The sequence shown here is derived from an EMBL/GenBank/DDBJ whole genome shotgun (WGS) entry which is preliminary data.</text>
</comment>
<gene>
    <name evidence="1" type="ORF">D3877_10125</name>
</gene>
<reference evidence="1 2" key="1">
    <citation type="submission" date="2018-09" db="EMBL/GenBank/DDBJ databases">
        <authorList>
            <person name="Zhu H."/>
        </authorList>
    </citation>
    <scope>NUCLEOTIDE SEQUENCE [LARGE SCALE GENOMIC DNA]</scope>
    <source>
        <strain evidence="1 2">K2W22B-5</strain>
    </source>
</reference>
<name>A0A418W493_9PROT</name>
<evidence type="ECO:0000313" key="1">
    <source>
        <dbReference type="EMBL" id="RJF84826.1"/>
    </source>
</evidence>
<dbReference type="OrthoDB" id="7301931at2"/>
<dbReference type="EMBL" id="QYUL01000001">
    <property type="protein sequence ID" value="RJF84826.1"/>
    <property type="molecule type" value="Genomic_DNA"/>
</dbReference>
<organism evidence="1 2">
    <name type="scientific">Azospirillum cavernae</name>
    <dbReference type="NCBI Taxonomy" id="2320860"/>
    <lineage>
        <taxon>Bacteria</taxon>
        <taxon>Pseudomonadati</taxon>
        <taxon>Pseudomonadota</taxon>
        <taxon>Alphaproteobacteria</taxon>
        <taxon>Rhodospirillales</taxon>
        <taxon>Azospirillaceae</taxon>
        <taxon>Azospirillum</taxon>
    </lineage>
</organism>
<protein>
    <submittedName>
        <fullName evidence="1">Uncharacterized protein</fullName>
    </submittedName>
</protein>
<dbReference type="RefSeq" id="WP_119830457.1">
    <property type="nucleotide sequence ID" value="NZ_QYUL01000001.1"/>
</dbReference>
<dbReference type="Proteomes" id="UP000283458">
    <property type="component" value="Unassembled WGS sequence"/>
</dbReference>
<keyword evidence="2" id="KW-1185">Reference proteome</keyword>
<dbReference type="AlphaFoldDB" id="A0A418W493"/>
<sequence length="261" mass="28900">MNSMGDNGQALPGLSQSDIDTTINGEPRILDLRLAEALGFKRSADIRPLIERHREALERLGGIFRTVRKNPGRGRPAAEFWLTKKQAIYIATKAETERATEITIQIVEVFDTVTSGRASPPPVPALTKADLDRIDERARMAAALEETRVRNTLTGAALDALRRGQPIQPVIQGGRRRPQLTARPQIRSRLSPPTWAPGFLALPVDVQIALERATELMVEINRVMAELWDVTGKADVRDQIGEILSVKTTQWRAGAPHFTSH</sequence>
<proteinExistence type="predicted"/>
<evidence type="ECO:0000313" key="2">
    <source>
        <dbReference type="Proteomes" id="UP000283458"/>
    </source>
</evidence>
<accession>A0A418W493</accession>